<dbReference type="InterPro" id="IPR033910">
    <property type="entry name" value="GluRS_core"/>
</dbReference>
<dbReference type="GO" id="GO:0005524">
    <property type="term" value="F:ATP binding"/>
    <property type="evidence" value="ECO:0007669"/>
    <property type="project" value="UniProtKB-UniRule"/>
</dbReference>
<dbReference type="PANTHER" id="PTHR43311:SF2">
    <property type="entry name" value="GLUTAMATE--TRNA LIGASE, MITOCHONDRIAL-RELATED"/>
    <property type="match status" value="1"/>
</dbReference>
<feature type="short sequence motif" description="'KMSKS' region" evidence="7">
    <location>
        <begin position="253"/>
        <end position="257"/>
    </location>
</feature>
<dbReference type="KEGG" id="pbs:Plabr_2481"/>
<evidence type="ECO:0000256" key="4">
    <source>
        <dbReference type="ARBA" id="ARBA00022840"/>
    </source>
</evidence>
<dbReference type="Gene3D" id="3.40.50.620">
    <property type="entry name" value="HUPs"/>
    <property type="match status" value="1"/>
</dbReference>
<name>F0SP06_RUBBR</name>
<keyword evidence="6 7" id="KW-0030">Aminoacyl-tRNA synthetase</keyword>
<dbReference type="GO" id="GO:0006424">
    <property type="term" value="P:glutamyl-tRNA aminoacylation"/>
    <property type="evidence" value="ECO:0007669"/>
    <property type="project" value="UniProtKB-UniRule"/>
</dbReference>
<comment type="subunit">
    <text evidence="7">Monomer.</text>
</comment>
<feature type="binding site" evidence="7">
    <location>
        <position position="256"/>
    </location>
    <ligand>
        <name>ATP</name>
        <dbReference type="ChEBI" id="CHEBI:30616"/>
    </ligand>
</feature>
<feature type="coiled-coil region" evidence="8">
    <location>
        <begin position="110"/>
        <end position="144"/>
    </location>
</feature>
<dbReference type="PROSITE" id="PS00178">
    <property type="entry name" value="AA_TRNA_LIGASE_I"/>
    <property type="match status" value="1"/>
</dbReference>
<keyword evidence="4 7" id="KW-0067">ATP-binding</keyword>
<comment type="subcellular location">
    <subcellularLocation>
        <location evidence="7">Cytoplasm</location>
    </subcellularLocation>
</comment>
<keyword evidence="5 7" id="KW-0648">Protein biosynthesis</keyword>
<dbReference type="NCBIfam" id="TIGR00464">
    <property type="entry name" value="gltX_bact"/>
    <property type="match status" value="1"/>
</dbReference>
<dbReference type="InterPro" id="IPR020058">
    <property type="entry name" value="Glu/Gln-tRNA-synth_Ib_cat-dom"/>
</dbReference>
<evidence type="ECO:0000256" key="6">
    <source>
        <dbReference type="ARBA" id="ARBA00023146"/>
    </source>
</evidence>
<evidence type="ECO:0000256" key="7">
    <source>
        <dbReference type="HAMAP-Rule" id="MF_00022"/>
    </source>
</evidence>
<evidence type="ECO:0000313" key="11">
    <source>
        <dbReference type="EMBL" id="ADY60082.1"/>
    </source>
</evidence>
<evidence type="ECO:0000256" key="1">
    <source>
        <dbReference type="ARBA" id="ARBA00007894"/>
    </source>
</evidence>
<evidence type="ECO:0000256" key="8">
    <source>
        <dbReference type="SAM" id="Coils"/>
    </source>
</evidence>
<dbReference type="SUPFAM" id="SSF48163">
    <property type="entry name" value="An anticodon-binding domain of class I aminoacyl-tRNA synthetases"/>
    <property type="match status" value="1"/>
</dbReference>
<dbReference type="RefSeq" id="WP_013628806.1">
    <property type="nucleotide sequence ID" value="NC_015174.1"/>
</dbReference>
<dbReference type="AlphaFoldDB" id="F0SP06"/>
<dbReference type="HAMAP" id="MF_00022">
    <property type="entry name" value="Glu_tRNA_synth_type1"/>
    <property type="match status" value="1"/>
</dbReference>
<dbReference type="OrthoDB" id="9807503at2"/>
<dbReference type="InterPro" id="IPR049940">
    <property type="entry name" value="GluQ/Sye"/>
</dbReference>
<evidence type="ECO:0000259" key="10">
    <source>
        <dbReference type="Pfam" id="PF19269"/>
    </source>
</evidence>
<dbReference type="PRINTS" id="PR00987">
    <property type="entry name" value="TRNASYNTHGLU"/>
</dbReference>
<dbReference type="Pfam" id="PF00749">
    <property type="entry name" value="tRNA-synt_1c"/>
    <property type="match status" value="2"/>
</dbReference>
<evidence type="ECO:0000256" key="5">
    <source>
        <dbReference type="ARBA" id="ARBA00022917"/>
    </source>
</evidence>
<dbReference type="GO" id="GO:0004818">
    <property type="term" value="F:glutamate-tRNA ligase activity"/>
    <property type="evidence" value="ECO:0007669"/>
    <property type="project" value="UniProtKB-UniRule"/>
</dbReference>
<reference evidence="12" key="1">
    <citation type="submission" date="2011-02" db="EMBL/GenBank/DDBJ databases">
        <title>The complete genome of Planctomyces brasiliensis DSM 5305.</title>
        <authorList>
            <person name="Lucas S."/>
            <person name="Copeland A."/>
            <person name="Lapidus A."/>
            <person name="Bruce D."/>
            <person name="Goodwin L."/>
            <person name="Pitluck S."/>
            <person name="Kyrpides N."/>
            <person name="Mavromatis K."/>
            <person name="Pagani I."/>
            <person name="Ivanova N."/>
            <person name="Ovchinnikova G."/>
            <person name="Lu M."/>
            <person name="Detter J.C."/>
            <person name="Han C."/>
            <person name="Land M."/>
            <person name="Hauser L."/>
            <person name="Markowitz V."/>
            <person name="Cheng J.-F."/>
            <person name="Hugenholtz P."/>
            <person name="Woyke T."/>
            <person name="Wu D."/>
            <person name="Tindall B."/>
            <person name="Pomrenke H.G."/>
            <person name="Brambilla E."/>
            <person name="Klenk H.-P."/>
            <person name="Eisen J.A."/>
        </authorList>
    </citation>
    <scope>NUCLEOTIDE SEQUENCE [LARGE SCALE GENOMIC DNA]</scope>
    <source>
        <strain evidence="12">ATCC 49424 / DSM 5305 / JCM 21570 / NBRC 103401 / IFAM 1448</strain>
    </source>
</reference>
<feature type="short sequence motif" description="'HIGH' region" evidence="7">
    <location>
        <begin position="10"/>
        <end position="20"/>
    </location>
</feature>
<gene>
    <name evidence="7" type="primary">gltX</name>
    <name evidence="11" type="ordered locus">Plabr_2481</name>
</gene>
<dbReference type="InterPro" id="IPR045462">
    <property type="entry name" value="aa-tRNA-synth_I_cd-bd"/>
</dbReference>
<proteinExistence type="inferred from homology"/>
<dbReference type="CDD" id="cd00808">
    <property type="entry name" value="GluRS_core"/>
    <property type="match status" value="1"/>
</dbReference>
<feature type="domain" description="Aminoacyl-tRNA synthetase class I anticodon-binding" evidence="10">
    <location>
        <begin position="374"/>
        <end position="517"/>
    </location>
</feature>
<dbReference type="PANTHER" id="PTHR43311">
    <property type="entry name" value="GLUTAMATE--TRNA LIGASE"/>
    <property type="match status" value="1"/>
</dbReference>
<sequence>MTTIRTRFAPSPTGYMHIGGMRTALFNWLFARHHGGTFVLRIDDTDRARNQEEALGPILQAFRWLGLPWDEGPEVGGPHGPYYQSERTGYVDACQKLISEGKAFYDFTPPEQAQAERQQAEKEKRNYLNNRSDAELTAEQVQEKVAAGEKYVIRFLMPREAGAKVIVDDLVRGRVEFDPTQMPDPVIMRGDQTPLYNFATVIDDAAMEITHVIRAEEHLSNTPIQALLYDALGYERPKFAHIPYVAAPGTKEKMSKRKLEAYRKNPKFKKLFEHGDTLFPLLGLEQQAGLDPVMVEYYEKIGYRPEAVFNALARLGWSLDDSTEIMSRDTIVENFTLDRVVKSPAGFDPDKLLSFQAHWMNELSADEKLAGCLPYLQQAKYIDGEPDDAQRAYVASVIEAVGERLTLFGDILRYDEFFVADDKLSYDEKAFNKRVTKPEDAVSLLEQLAETIEAASASTAEEFDALVHKFVEDREIGIGQIIHALRVGVTGKAAGVGMFEAMSLLGRDRCVARIRQTVERAKRDSPA</sequence>
<dbReference type="Proteomes" id="UP000006860">
    <property type="component" value="Chromosome"/>
</dbReference>
<dbReference type="EC" id="6.1.1.17" evidence="7"/>
<keyword evidence="3 7" id="KW-0547">Nucleotide-binding</keyword>
<evidence type="ECO:0000256" key="2">
    <source>
        <dbReference type="ARBA" id="ARBA00022598"/>
    </source>
</evidence>
<dbReference type="eggNOG" id="COG0008">
    <property type="taxonomic scope" value="Bacteria"/>
</dbReference>
<dbReference type="InterPro" id="IPR014729">
    <property type="entry name" value="Rossmann-like_a/b/a_fold"/>
</dbReference>
<evidence type="ECO:0000313" key="12">
    <source>
        <dbReference type="Proteomes" id="UP000006860"/>
    </source>
</evidence>
<comment type="similarity">
    <text evidence="1 7">Belongs to the class-I aminoacyl-tRNA synthetase family. Glutamate--tRNA ligase type 1 subfamily.</text>
</comment>
<dbReference type="GO" id="GO:0005829">
    <property type="term" value="C:cytosol"/>
    <property type="evidence" value="ECO:0007669"/>
    <property type="project" value="TreeGrafter"/>
</dbReference>
<dbReference type="EMBL" id="CP002546">
    <property type="protein sequence ID" value="ADY60082.1"/>
    <property type="molecule type" value="Genomic_DNA"/>
</dbReference>
<comment type="caution">
    <text evidence="7">Lacks conserved residue(s) required for the propagation of feature annotation.</text>
</comment>
<dbReference type="STRING" id="756272.Plabr_2481"/>
<dbReference type="InterPro" id="IPR020751">
    <property type="entry name" value="aa-tRNA-synth_I_codon-bd_sub2"/>
</dbReference>
<comment type="function">
    <text evidence="7">Catalyzes the attachment of glutamate to tRNA(Glu) in a two-step reaction: glutamate is first activated by ATP to form Glu-AMP and then transferred to the acceptor end of tRNA(Glu).</text>
</comment>
<evidence type="ECO:0000259" key="9">
    <source>
        <dbReference type="Pfam" id="PF00749"/>
    </source>
</evidence>
<dbReference type="SUPFAM" id="SSF52374">
    <property type="entry name" value="Nucleotidylyl transferase"/>
    <property type="match status" value="1"/>
</dbReference>
<dbReference type="GO" id="GO:0008270">
    <property type="term" value="F:zinc ion binding"/>
    <property type="evidence" value="ECO:0007669"/>
    <property type="project" value="InterPro"/>
</dbReference>
<feature type="domain" description="Glutamyl/glutaminyl-tRNA synthetase class Ib catalytic" evidence="9">
    <location>
        <begin position="293"/>
        <end position="352"/>
    </location>
</feature>
<comment type="catalytic activity">
    <reaction evidence="7">
        <text>tRNA(Glu) + L-glutamate + ATP = L-glutamyl-tRNA(Glu) + AMP + diphosphate</text>
        <dbReference type="Rhea" id="RHEA:23540"/>
        <dbReference type="Rhea" id="RHEA-COMP:9663"/>
        <dbReference type="Rhea" id="RHEA-COMP:9680"/>
        <dbReference type="ChEBI" id="CHEBI:29985"/>
        <dbReference type="ChEBI" id="CHEBI:30616"/>
        <dbReference type="ChEBI" id="CHEBI:33019"/>
        <dbReference type="ChEBI" id="CHEBI:78442"/>
        <dbReference type="ChEBI" id="CHEBI:78520"/>
        <dbReference type="ChEBI" id="CHEBI:456215"/>
        <dbReference type="EC" id="6.1.1.17"/>
    </reaction>
</comment>
<accession>F0SP06</accession>
<keyword evidence="7" id="KW-0963">Cytoplasm</keyword>
<dbReference type="InterPro" id="IPR004527">
    <property type="entry name" value="Glu-tRNA-ligase_bac/mito"/>
</dbReference>
<dbReference type="InterPro" id="IPR001412">
    <property type="entry name" value="aa-tRNA-synth_I_CS"/>
</dbReference>
<dbReference type="GO" id="GO:0000049">
    <property type="term" value="F:tRNA binding"/>
    <property type="evidence" value="ECO:0007669"/>
    <property type="project" value="InterPro"/>
</dbReference>
<keyword evidence="2 7" id="KW-0436">Ligase</keyword>
<protein>
    <recommendedName>
        <fullName evidence="7">Glutamate--tRNA ligase</fullName>
        <ecNumber evidence="7">6.1.1.17</ecNumber>
    </recommendedName>
    <alternativeName>
        <fullName evidence="7">Glutamyl-tRNA synthetase</fullName>
        <shortName evidence="7">GluRS</shortName>
    </alternativeName>
</protein>
<dbReference type="Pfam" id="PF19269">
    <property type="entry name" value="Anticodon_2"/>
    <property type="match status" value="1"/>
</dbReference>
<dbReference type="InterPro" id="IPR000924">
    <property type="entry name" value="Glu/Gln-tRNA-synth"/>
</dbReference>
<keyword evidence="12" id="KW-1185">Reference proteome</keyword>
<dbReference type="InterPro" id="IPR008925">
    <property type="entry name" value="aa_tRNA-synth_I_cd-bd_sf"/>
</dbReference>
<dbReference type="Gene3D" id="1.10.10.350">
    <property type="match status" value="1"/>
</dbReference>
<dbReference type="HOGENOM" id="CLU_015768_6_3_0"/>
<dbReference type="eggNOG" id="COG1384">
    <property type="taxonomic scope" value="Bacteria"/>
</dbReference>
<evidence type="ECO:0000256" key="3">
    <source>
        <dbReference type="ARBA" id="ARBA00022741"/>
    </source>
</evidence>
<keyword evidence="8" id="KW-0175">Coiled coil</keyword>
<organism evidence="11 12">
    <name type="scientific">Rubinisphaera brasiliensis (strain ATCC 49424 / DSM 5305 / JCM 21570 / IAM 15109 / NBRC 103401 / IFAM 1448)</name>
    <name type="common">Planctomyces brasiliensis</name>
    <dbReference type="NCBI Taxonomy" id="756272"/>
    <lineage>
        <taxon>Bacteria</taxon>
        <taxon>Pseudomonadati</taxon>
        <taxon>Planctomycetota</taxon>
        <taxon>Planctomycetia</taxon>
        <taxon>Planctomycetales</taxon>
        <taxon>Planctomycetaceae</taxon>
        <taxon>Rubinisphaera</taxon>
    </lineage>
</organism>
<feature type="domain" description="Glutamyl/glutaminyl-tRNA synthetase class Ib catalytic" evidence="9">
    <location>
        <begin position="4"/>
        <end position="265"/>
    </location>
</feature>